<organism evidence="2 3">
    <name type="scientific">Panagrolaimus davidi</name>
    <dbReference type="NCBI Taxonomy" id="227884"/>
    <lineage>
        <taxon>Eukaryota</taxon>
        <taxon>Metazoa</taxon>
        <taxon>Ecdysozoa</taxon>
        <taxon>Nematoda</taxon>
        <taxon>Chromadorea</taxon>
        <taxon>Rhabditida</taxon>
        <taxon>Tylenchina</taxon>
        <taxon>Panagrolaimomorpha</taxon>
        <taxon>Panagrolaimoidea</taxon>
        <taxon>Panagrolaimidae</taxon>
        <taxon>Panagrolaimus</taxon>
    </lineage>
</organism>
<dbReference type="CDD" id="cd18186">
    <property type="entry name" value="BTB_POZ_ZBTB_KLHL-like"/>
    <property type="match status" value="1"/>
</dbReference>
<evidence type="ECO:0000259" key="1">
    <source>
        <dbReference type="PROSITE" id="PS50097"/>
    </source>
</evidence>
<dbReference type="Gene3D" id="3.30.710.10">
    <property type="entry name" value="Potassium Channel Kv1.1, Chain A"/>
    <property type="match status" value="1"/>
</dbReference>
<dbReference type="InterPro" id="IPR011333">
    <property type="entry name" value="SKP1/BTB/POZ_sf"/>
</dbReference>
<dbReference type="SUPFAM" id="SSF54695">
    <property type="entry name" value="POZ domain"/>
    <property type="match status" value="1"/>
</dbReference>
<evidence type="ECO:0000313" key="3">
    <source>
        <dbReference type="WBParaSite" id="PDA_v2.g1997.t1"/>
    </source>
</evidence>
<name>A0A914PN79_9BILA</name>
<dbReference type="Proteomes" id="UP000887578">
    <property type="component" value="Unplaced"/>
</dbReference>
<protein>
    <submittedName>
        <fullName evidence="3">BTB domain-containing protein</fullName>
    </submittedName>
</protein>
<dbReference type="WBParaSite" id="PDA_v2.g1997.t1">
    <property type="protein sequence ID" value="PDA_v2.g1997.t1"/>
    <property type="gene ID" value="PDA_v2.g1997"/>
</dbReference>
<feature type="domain" description="BTB" evidence="1">
    <location>
        <begin position="113"/>
        <end position="173"/>
    </location>
</feature>
<proteinExistence type="predicted"/>
<sequence>MEYQFPENYGQLIWNDKIALVPLRVSMNCICDYKIFKAEMKLKYTFEEKESDLLTFIFVDDHTEMECFSLKKWDYFYDFKVSVEGTITVKELFKIPIEICLDYQNLIRENEEKDFTIVAQDQEIKVHKSILMHVSPVFARMLEESKWKESIEGKMEIAFLPFKLLKIAIDAFYGQKFSDILDPNEYIHLYQFAEQYDIAVLKVKIN</sequence>
<dbReference type="PROSITE" id="PS50097">
    <property type="entry name" value="BTB"/>
    <property type="match status" value="1"/>
</dbReference>
<reference evidence="3" key="1">
    <citation type="submission" date="2022-11" db="UniProtKB">
        <authorList>
            <consortium name="WormBaseParasite"/>
        </authorList>
    </citation>
    <scope>IDENTIFICATION</scope>
</reference>
<dbReference type="AlphaFoldDB" id="A0A914PN79"/>
<dbReference type="InterPro" id="IPR000210">
    <property type="entry name" value="BTB/POZ_dom"/>
</dbReference>
<evidence type="ECO:0000313" key="2">
    <source>
        <dbReference type="Proteomes" id="UP000887578"/>
    </source>
</evidence>
<accession>A0A914PN79</accession>
<dbReference type="Pfam" id="PF00651">
    <property type="entry name" value="BTB"/>
    <property type="match status" value="1"/>
</dbReference>
<keyword evidence="2" id="KW-1185">Reference proteome</keyword>